<sequence length="81" mass="8369">MGGRGPLLLARLRMTISSSEAPASSSIIATSSTNSFSAFSTLIFGSIAASLGCMAIHAPDASCTRPDSPWWSGCMWVTSTP</sequence>
<evidence type="ECO:0000313" key="2">
    <source>
        <dbReference type="EMBL" id="CAB4886028.1"/>
    </source>
</evidence>
<evidence type="ECO:0000313" key="1">
    <source>
        <dbReference type="EMBL" id="CAB4732541.1"/>
    </source>
</evidence>
<name>A0A6J7EWY9_9ZZZZ</name>
<organism evidence="2">
    <name type="scientific">freshwater metagenome</name>
    <dbReference type="NCBI Taxonomy" id="449393"/>
    <lineage>
        <taxon>unclassified sequences</taxon>
        <taxon>metagenomes</taxon>
        <taxon>ecological metagenomes</taxon>
    </lineage>
</organism>
<proteinExistence type="predicted"/>
<gene>
    <name evidence="1" type="ORF">UFOPK2602_02426</name>
    <name evidence="2" type="ORF">UFOPK3417_01955</name>
</gene>
<dbReference type="AlphaFoldDB" id="A0A6J7EWY9"/>
<dbReference type="EMBL" id="CAFBLR010000269">
    <property type="protein sequence ID" value="CAB4886028.1"/>
    <property type="molecule type" value="Genomic_DNA"/>
</dbReference>
<reference evidence="2" key="1">
    <citation type="submission" date="2020-05" db="EMBL/GenBank/DDBJ databases">
        <authorList>
            <person name="Chiriac C."/>
            <person name="Salcher M."/>
            <person name="Ghai R."/>
            <person name="Kavagutti S V."/>
        </authorList>
    </citation>
    <scope>NUCLEOTIDE SEQUENCE</scope>
</reference>
<protein>
    <submittedName>
        <fullName evidence="2">Unannotated protein</fullName>
    </submittedName>
</protein>
<dbReference type="EMBL" id="CAEZXX010000261">
    <property type="protein sequence ID" value="CAB4732541.1"/>
    <property type="molecule type" value="Genomic_DNA"/>
</dbReference>
<accession>A0A6J7EWY9</accession>